<dbReference type="RefSeq" id="WP_136998315.1">
    <property type="nucleotide sequence ID" value="NZ_JBFRJO010000013.1"/>
</dbReference>
<dbReference type="Pfam" id="PF20292">
    <property type="entry name" value="MC7"/>
    <property type="match status" value="1"/>
</dbReference>
<dbReference type="InterPro" id="IPR046900">
    <property type="entry name" value="ABC-3C_MC7"/>
</dbReference>
<evidence type="ECO:0000313" key="2">
    <source>
        <dbReference type="Proteomes" id="UP000305234"/>
    </source>
</evidence>
<protein>
    <submittedName>
        <fullName evidence="1">Uncharacterized protein</fullName>
    </submittedName>
</protein>
<gene>
    <name evidence="1" type="ORF">FCV52_14015</name>
</gene>
<accession>A0A4U1YVA4</accession>
<organism evidence="1 2">
    <name type="scientific">Vibrio kanaloae</name>
    <dbReference type="NCBI Taxonomy" id="170673"/>
    <lineage>
        <taxon>Bacteria</taxon>
        <taxon>Pseudomonadati</taxon>
        <taxon>Pseudomonadota</taxon>
        <taxon>Gammaproteobacteria</taxon>
        <taxon>Vibrionales</taxon>
        <taxon>Vibrionaceae</taxon>
        <taxon>Vibrio</taxon>
    </lineage>
</organism>
<reference evidence="1 2" key="1">
    <citation type="submission" date="2019-04" db="EMBL/GenBank/DDBJ databases">
        <title>A reverse ecology approach based on a biological definition of microbial populations.</title>
        <authorList>
            <person name="Arevalo P."/>
            <person name="Vaninsberghe D."/>
            <person name="Elsherbini J."/>
            <person name="Gore J."/>
            <person name="Polz M."/>
        </authorList>
    </citation>
    <scope>NUCLEOTIDE SEQUENCE [LARGE SCALE GENOMIC DNA]</scope>
    <source>
        <strain evidence="1 2">10N.261.46.E4</strain>
    </source>
</reference>
<name>A0A4U1YVA4_9VIBR</name>
<dbReference type="Proteomes" id="UP000305234">
    <property type="component" value="Unassembled WGS sequence"/>
</dbReference>
<dbReference type="AlphaFoldDB" id="A0A4U1YVA4"/>
<evidence type="ECO:0000313" key="1">
    <source>
        <dbReference type="EMBL" id="TKF25110.1"/>
    </source>
</evidence>
<comment type="caution">
    <text evidence="1">The sequence shown here is derived from an EMBL/GenBank/DDBJ whole genome shotgun (WGS) entry which is preliminary data.</text>
</comment>
<sequence length="72" mass="8380">MIIPNKSVPFKKTMIHKMLAIIELEFDEIAISELYAKTKSKFCSMDEFVYSLDLLYVLDKITINEFGLVKKC</sequence>
<dbReference type="EMBL" id="SYUW01000039">
    <property type="protein sequence ID" value="TKF25110.1"/>
    <property type="molecule type" value="Genomic_DNA"/>
</dbReference>
<proteinExistence type="predicted"/>